<evidence type="ECO:0000259" key="7">
    <source>
        <dbReference type="Pfam" id="PF04055"/>
    </source>
</evidence>
<feature type="region of interest" description="Disordered" evidence="6">
    <location>
        <begin position="314"/>
        <end position="338"/>
    </location>
</feature>
<dbReference type="RefSeq" id="WP_338598712.1">
    <property type="nucleotide sequence ID" value="NZ_AP028679.1"/>
</dbReference>
<name>A0AAU9EZ61_9BACT</name>
<proteinExistence type="predicted"/>
<comment type="cofactor">
    <cofactor evidence="1">
        <name>[4Fe-4S] cluster</name>
        <dbReference type="ChEBI" id="CHEBI:49883"/>
    </cofactor>
</comment>
<dbReference type="CDD" id="cd01335">
    <property type="entry name" value="Radical_SAM"/>
    <property type="match status" value="1"/>
</dbReference>
<dbReference type="GO" id="GO:0003824">
    <property type="term" value="F:catalytic activity"/>
    <property type="evidence" value="ECO:0007669"/>
    <property type="project" value="InterPro"/>
</dbReference>
<evidence type="ECO:0000256" key="4">
    <source>
        <dbReference type="ARBA" id="ARBA00023004"/>
    </source>
</evidence>
<dbReference type="SFLD" id="SFLDS00029">
    <property type="entry name" value="Radical_SAM"/>
    <property type="match status" value="1"/>
</dbReference>
<protein>
    <recommendedName>
        <fullName evidence="7">Radical SAM core domain-containing protein</fullName>
    </recommendedName>
</protein>
<gene>
    <name evidence="8" type="ORF">FAK_20340</name>
</gene>
<dbReference type="GO" id="GO:0046872">
    <property type="term" value="F:metal ion binding"/>
    <property type="evidence" value="ECO:0007669"/>
    <property type="project" value="UniProtKB-KW"/>
</dbReference>
<organism evidence="8 9">
    <name type="scientific">Desulfoferula mesophila</name>
    <dbReference type="NCBI Taxonomy" id="3058419"/>
    <lineage>
        <taxon>Bacteria</taxon>
        <taxon>Pseudomonadati</taxon>
        <taxon>Thermodesulfobacteriota</taxon>
        <taxon>Desulfarculia</taxon>
        <taxon>Desulfarculales</taxon>
        <taxon>Desulfarculaceae</taxon>
        <taxon>Desulfoferula</taxon>
    </lineage>
</organism>
<dbReference type="InterPro" id="IPR013785">
    <property type="entry name" value="Aldolase_TIM"/>
</dbReference>
<dbReference type="GO" id="GO:0051536">
    <property type="term" value="F:iron-sulfur cluster binding"/>
    <property type="evidence" value="ECO:0007669"/>
    <property type="project" value="UniProtKB-KW"/>
</dbReference>
<dbReference type="Pfam" id="PF04055">
    <property type="entry name" value="Radical_SAM"/>
    <property type="match status" value="1"/>
</dbReference>
<dbReference type="PANTHER" id="PTHR11228">
    <property type="entry name" value="RADICAL SAM DOMAIN PROTEIN"/>
    <property type="match status" value="1"/>
</dbReference>
<dbReference type="Gene3D" id="3.20.20.70">
    <property type="entry name" value="Aldolase class I"/>
    <property type="match status" value="1"/>
</dbReference>
<keyword evidence="9" id="KW-1185">Reference proteome</keyword>
<keyword evidence="3" id="KW-0479">Metal-binding</keyword>
<evidence type="ECO:0000313" key="9">
    <source>
        <dbReference type="Proteomes" id="UP001366166"/>
    </source>
</evidence>
<dbReference type="InterPro" id="IPR007197">
    <property type="entry name" value="rSAM"/>
</dbReference>
<sequence length="338" mass="38088">MPSDHIVPKNHMDLIACDHCNLTCRACNHASPVVAKWFADPDTVCKELSVLAKYYRPAYVKVLGGEPLLHPALVEVVKAARASGISPHFKLVTNGTLLHKIDDAVLRAIDSLEISSYPEVSPDEEIFALVREKASEFGVDLSIMQFDVFRHSFSSIGTQDRELVQLIYKTCKLANLWMCTVYREGWLYKCPCGTYIPQLVDENVEVATDRLRLLDSPDFRERLLTLLYSDVPTDACKYCLGTVGQLAQHALISKEQWRQDIRQPTESLLDYDWLERSLAEQDECDDCKIETELEVGAAPGRSWWRRVGEVMGLISPKGPPQSVLRTRPGGAPPRHGRH</sequence>
<accession>A0AAU9EZ61</accession>
<dbReference type="InterPro" id="IPR058240">
    <property type="entry name" value="rSAM_sf"/>
</dbReference>
<keyword evidence="5" id="KW-0411">Iron-sulfur</keyword>
<evidence type="ECO:0000256" key="3">
    <source>
        <dbReference type="ARBA" id="ARBA00022723"/>
    </source>
</evidence>
<reference evidence="9" key="1">
    <citation type="journal article" date="2023" name="Arch. Microbiol.">
        <title>Desulfoferula mesophilus gen. nov. sp. nov., a mesophilic sulfate-reducing bacterium isolated from a brackish lake sediment.</title>
        <authorList>
            <person name="Watanabe T."/>
            <person name="Yabe T."/>
            <person name="Tsuji J.M."/>
            <person name="Fukui M."/>
        </authorList>
    </citation>
    <scope>NUCLEOTIDE SEQUENCE [LARGE SCALE GENOMIC DNA]</scope>
    <source>
        <strain evidence="9">12FAK</strain>
    </source>
</reference>
<feature type="domain" description="Radical SAM core" evidence="7">
    <location>
        <begin position="18"/>
        <end position="109"/>
    </location>
</feature>
<dbReference type="EMBL" id="AP028679">
    <property type="protein sequence ID" value="BEQ14968.1"/>
    <property type="molecule type" value="Genomic_DNA"/>
</dbReference>
<keyword evidence="4" id="KW-0408">Iron</keyword>
<dbReference type="Proteomes" id="UP001366166">
    <property type="component" value="Chromosome"/>
</dbReference>
<dbReference type="InterPro" id="IPR050377">
    <property type="entry name" value="Radical_SAM_PqqE_MftC-like"/>
</dbReference>
<evidence type="ECO:0000256" key="6">
    <source>
        <dbReference type="SAM" id="MobiDB-lite"/>
    </source>
</evidence>
<evidence type="ECO:0000256" key="1">
    <source>
        <dbReference type="ARBA" id="ARBA00001966"/>
    </source>
</evidence>
<dbReference type="PANTHER" id="PTHR11228:SF7">
    <property type="entry name" value="PQQA PEPTIDE CYCLASE"/>
    <property type="match status" value="1"/>
</dbReference>
<evidence type="ECO:0000313" key="8">
    <source>
        <dbReference type="EMBL" id="BEQ14968.1"/>
    </source>
</evidence>
<dbReference type="KEGG" id="dmp:FAK_20340"/>
<dbReference type="AlphaFoldDB" id="A0AAU9EZ61"/>
<evidence type="ECO:0000256" key="5">
    <source>
        <dbReference type="ARBA" id="ARBA00023014"/>
    </source>
</evidence>
<keyword evidence="2" id="KW-0949">S-adenosyl-L-methionine</keyword>
<evidence type="ECO:0000256" key="2">
    <source>
        <dbReference type="ARBA" id="ARBA00022691"/>
    </source>
</evidence>
<dbReference type="SUPFAM" id="SSF102114">
    <property type="entry name" value="Radical SAM enzymes"/>
    <property type="match status" value="1"/>
</dbReference>